<dbReference type="AlphaFoldDB" id="A0A1Y6CV70"/>
<dbReference type="EMBL" id="FWZX01000041">
    <property type="protein sequence ID" value="SMF80433.1"/>
    <property type="molecule type" value="Genomic_DNA"/>
</dbReference>
<dbReference type="Proteomes" id="UP000192917">
    <property type="component" value="Unassembled WGS sequence"/>
</dbReference>
<dbReference type="STRING" id="560819.SAMN05428998_14136"/>
<protein>
    <submittedName>
        <fullName evidence="1">Alpha-D-ribose 1-methylphosphonate 5-triphosphate synthase subunit PhnH</fullName>
    </submittedName>
</protein>
<gene>
    <name evidence="1" type="ORF">SAMN05428998_14136</name>
</gene>
<name>A0A1Y6CV70_9PROT</name>
<dbReference type="Gene3D" id="3.40.50.11310">
    <property type="entry name" value="Bacterial phosphonate metabolism protein PhnH"/>
    <property type="match status" value="1"/>
</dbReference>
<sequence length="211" mass="22086">MSVQTARPGDPSGLLRPGFAEPTLDAQRCFRILLDAMAHPGRIAELPVAIEPPPGLMAASAALCLTLLDAETPFWLDPAAAGAEAAAWLRFHCGCPLAADSRQAAFALVAGTAPDLTRFAEGDDLAPEASATLIWQVERLEESGPLVLTGPGIERKRALGLAPLAEGFLEAWAANGALFPCGLDLVLVCGGRLAALPRTTRIARRETDGED</sequence>
<dbReference type="RefSeq" id="WP_085126481.1">
    <property type="nucleotide sequence ID" value="NZ_FWZX01000041.1"/>
</dbReference>
<keyword evidence="2" id="KW-1185">Reference proteome</keyword>
<dbReference type="Pfam" id="PF05845">
    <property type="entry name" value="PhnH"/>
    <property type="match status" value="1"/>
</dbReference>
<dbReference type="SUPFAM" id="SSF159709">
    <property type="entry name" value="PhnH-like"/>
    <property type="match status" value="1"/>
</dbReference>
<reference evidence="1 2" key="1">
    <citation type="submission" date="2017-04" db="EMBL/GenBank/DDBJ databases">
        <authorList>
            <person name="Afonso C.L."/>
            <person name="Miller P.J."/>
            <person name="Scott M.A."/>
            <person name="Spackman E."/>
            <person name="Goraichik I."/>
            <person name="Dimitrov K.M."/>
            <person name="Suarez D.L."/>
            <person name="Swayne D.E."/>
        </authorList>
    </citation>
    <scope>NUCLEOTIDE SEQUENCE [LARGE SCALE GENOMIC DNA]</scope>
    <source>
        <strain evidence="1 2">USBA 355</strain>
    </source>
</reference>
<dbReference type="InterPro" id="IPR008772">
    <property type="entry name" value="Phosphonate_metab_PhnH"/>
</dbReference>
<proteinExistence type="predicted"/>
<evidence type="ECO:0000313" key="2">
    <source>
        <dbReference type="Proteomes" id="UP000192917"/>
    </source>
</evidence>
<evidence type="ECO:0000313" key="1">
    <source>
        <dbReference type="EMBL" id="SMF80433.1"/>
    </source>
</evidence>
<dbReference type="InterPro" id="IPR038058">
    <property type="entry name" value="PhnH-like_sp"/>
</dbReference>
<accession>A0A1Y6CV70</accession>
<dbReference type="PIRSF" id="PIRSF020680">
    <property type="entry name" value="PhnH"/>
    <property type="match status" value="1"/>
</dbReference>
<dbReference type="GO" id="GO:0019634">
    <property type="term" value="P:organic phosphonate metabolic process"/>
    <property type="evidence" value="ECO:0007669"/>
    <property type="project" value="InterPro"/>
</dbReference>
<organism evidence="1 2">
    <name type="scientific">Tistlia consotensis USBA 355</name>
    <dbReference type="NCBI Taxonomy" id="560819"/>
    <lineage>
        <taxon>Bacteria</taxon>
        <taxon>Pseudomonadati</taxon>
        <taxon>Pseudomonadota</taxon>
        <taxon>Alphaproteobacteria</taxon>
        <taxon>Rhodospirillales</taxon>
        <taxon>Rhodovibrionaceae</taxon>
        <taxon>Tistlia</taxon>
    </lineage>
</organism>
<dbReference type="NCBIfam" id="TIGR03292">
    <property type="entry name" value="PhnH_redo"/>
    <property type="match status" value="1"/>
</dbReference>